<evidence type="ECO:0000256" key="8">
    <source>
        <dbReference type="SAM" id="Phobius"/>
    </source>
</evidence>
<protein>
    <recommendedName>
        <fullName evidence="9">ATP-binding cassette sub-family B member 6 N-terminal five TM domain-containing protein</fullName>
    </recommendedName>
</protein>
<keyword evidence="2" id="KW-0813">Transport</keyword>
<feature type="transmembrane region" description="Helical" evidence="8">
    <location>
        <begin position="101"/>
        <end position="123"/>
    </location>
</feature>
<dbReference type="Gene3D" id="1.20.1560.10">
    <property type="entry name" value="ABC transporter type 1, transmembrane domain"/>
    <property type="match status" value="1"/>
</dbReference>
<evidence type="ECO:0000313" key="11">
    <source>
        <dbReference type="Proteomes" id="UP001107558"/>
    </source>
</evidence>
<feature type="transmembrane region" description="Helical" evidence="8">
    <location>
        <begin position="139"/>
        <end position="158"/>
    </location>
</feature>
<dbReference type="AlphaFoldDB" id="A0A9J6CJQ7"/>
<evidence type="ECO:0000313" key="10">
    <source>
        <dbReference type="EMBL" id="KAG5682449.1"/>
    </source>
</evidence>
<dbReference type="OrthoDB" id="6500128at2759"/>
<organism evidence="10 11">
    <name type="scientific">Polypedilum vanderplanki</name>
    <name type="common">Sleeping chironomid midge</name>
    <dbReference type="NCBI Taxonomy" id="319348"/>
    <lineage>
        <taxon>Eukaryota</taxon>
        <taxon>Metazoa</taxon>
        <taxon>Ecdysozoa</taxon>
        <taxon>Arthropoda</taxon>
        <taxon>Hexapoda</taxon>
        <taxon>Insecta</taxon>
        <taxon>Pterygota</taxon>
        <taxon>Neoptera</taxon>
        <taxon>Endopterygota</taxon>
        <taxon>Diptera</taxon>
        <taxon>Nematocera</taxon>
        <taxon>Chironomoidea</taxon>
        <taxon>Chironomidae</taxon>
        <taxon>Chironominae</taxon>
        <taxon>Polypedilum</taxon>
        <taxon>Polypedilum</taxon>
    </lineage>
</organism>
<dbReference type="Proteomes" id="UP001107558">
    <property type="component" value="Chromosome 1"/>
</dbReference>
<keyword evidence="4 8" id="KW-0812">Transmembrane</keyword>
<dbReference type="Pfam" id="PF16185">
    <property type="entry name" value="MTABC_N"/>
    <property type="match status" value="1"/>
</dbReference>
<evidence type="ECO:0000256" key="7">
    <source>
        <dbReference type="ARBA" id="ARBA00023136"/>
    </source>
</evidence>
<evidence type="ECO:0000256" key="5">
    <source>
        <dbReference type="ARBA" id="ARBA00022967"/>
    </source>
</evidence>
<evidence type="ECO:0000256" key="3">
    <source>
        <dbReference type="ARBA" id="ARBA00022475"/>
    </source>
</evidence>
<comment type="caution">
    <text evidence="10">The sequence shown here is derived from an EMBL/GenBank/DDBJ whole genome shotgun (WGS) entry which is preliminary data.</text>
</comment>
<sequence length="304" mass="35609">MNFNITDFCPKNISFSDIWINHSLNQCFFDTVSSSILAAYILIFGTIQIVIYRKYATRIADRRLQSSFFYSLQLFLMLLLPILCVVRLILRWKVYEPSQIYGYMIAYTILSIFGYMFAICLILKERHYQLPATPSRGHGLTLLFFFTLVFICQNLALVNLNGDNWWFAMKSRTDKIEMGLFITRYICTLFVFVLGLKAPGIQSIATEEESSLVTEENDNAENRSTFRNAYKKMKTLFPYLWPKKNFLLQARVIFCFVLLIAGRMINVYVPIYNKKIVDSLSGENATFRWDWICIYVAFKFLQVK</sequence>
<evidence type="ECO:0000259" key="9">
    <source>
        <dbReference type="Pfam" id="PF16185"/>
    </source>
</evidence>
<feature type="transmembrane region" description="Helical" evidence="8">
    <location>
        <begin position="68"/>
        <end position="89"/>
    </location>
</feature>
<feature type="transmembrane region" description="Helical" evidence="8">
    <location>
        <begin position="252"/>
        <end position="271"/>
    </location>
</feature>
<feature type="transmembrane region" description="Helical" evidence="8">
    <location>
        <begin position="37"/>
        <end position="56"/>
    </location>
</feature>
<dbReference type="SUPFAM" id="SSF90123">
    <property type="entry name" value="ABC transporter transmembrane region"/>
    <property type="match status" value="1"/>
</dbReference>
<feature type="transmembrane region" description="Helical" evidence="8">
    <location>
        <begin position="178"/>
        <end position="196"/>
    </location>
</feature>
<keyword evidence="7 8" id="KW-0472">Membrane</keyword>
<dbReference type="GO" id="GO:0005524">
    <property type="term" value="F:ATP binding"/>
    <property type="evidence" value="ECO:0007669"/>
    <property type="project" value="InterPro"/>
</dbReference>
<dbReference type="GO" id="GO:0005886">
    <property type="term" value="C:plasma membrane"/>
    <property type="evidence" value="ECO:0007669"/>
    <property type="project" value="UniProtKB-SubCell"/>
</dbReference>
<gene>
    <name evidence="10" type="ORF">PVAND_011801</name>
</gene>
<evidence type="ECO:0000256" key="6">
    <source>
        <dbReference type="ARBA" id="ARBA00022989"/>
    </source>
</evidence>
<dbReference type="InterPro" id="IPR032410">
    <property type="entry name" value="ABCB6_N"/>
</dbReference>
<keyword evidence="11" id="KW-1185">Reference proteome</keyword>
<evidence type="ECO:0000256" key="4">
    <source>
        <dbReference type="ARBA" id="ARBA00022692"/>
    </source>
</evidence>
<reference evidence="10" key="1">
    <citation type="submission" date="2021-03" db="EMBL/GenBank/DDBJ databases">
        <title>Chromosome level genome of the anhydrobiotic midge Polypedilum vanderplanki.</title>
        <authorList>
            <person name="Yoshida Y."/>
            <person name="Kikawada T."/>
            <person name="Gusev O."/>
        </authorList>
    </citation>
    <scope>NUCLEOTIDE SEQUENCE</scope>
    <source>
        <strain evidence="10">NIAS01</strain>
        <tissue evidence="10">Whole body or cell culture</tissue>
    </source>
</reference>
<keyword evidence="6 8" id="KW-1133">Transmembrane helix</keyword>
<dbReference type="EMBL" id="JADBJN010000001">
    <property type="protein sequence ID" value="KAG5682449.1"/>
    <property type="molecule type" value="Genomic_DNA"/>
</dbReference>
<evidence type="ECO:0000256" key="2">
    <source>
        <dbReference type="ARBA" id="ARBA00022448"/>
    </source>
</evidence>
<keyword evidence="3" id="KW-1003">Cell membrane</keyword>
<dbReference type="InterPro" id="IPR036640">
    <property type="entry name" value="ABC1_TM_sf"/>
</dbReference>
<evidence type="ECO:0000256" key="1">
    <source>
        <dbReference type="ARBA" id="ARBA00004651"/>
    </source>
</evidence>
<comment type="subcellular location">
    <subcellularLocation>
        <location evidence="1">Cell membrane</location>
        <topology evidence="1">Multi-pass membrane protein</topology>
    </subcellularLocation>
</comment>
<proteinExistence type="predicted"/>
<keyword evidence="5" id="KW-1278">Translocase</keyword>
<accession>A0A9J6CJQ7</accession>
<feature type="domain" description="ATP-binding cassette sub-family B member 6 N-terminal five TM" evidence="9">
    <location>
        <begin position="8"/>
        <end position="242"/>
    </location>
</feature>
<name>A0A9J6CJQ7_POLVA</name>